<keyword evidence="6" id="KW-0328">Glycosyltransferase</keyword>
<dbReference type="Proteomes" id="UP000019376">
    <property type="component" value="Unassembled WGS sequence"/>
</dbReference>
<comment type="subcellular location">
    <subcellularLocation>
        <location evidence="1">Golgi apparatus</location>
    </subcellularLocation>
</comment>
<name>S8ARL3_PENO1</name>
<protein>
    <submittedName>
        <fullName evidence="6">Putative alpha-mannosyltransferase</fullName>
    </submittedName>
</protein>
<dbReference type="eggNOG" id="ENOG502QQ16">
    <property type="taxonomic scope" value="Eukaryota"/>
</dbReference>
<accession>S8ARL3</accession>
<dbReference type="PANTHER" id="PTHR31646:SF5">
    <property type="entry name" value="(MNN2), PUTATIVE (AFU_ORTHOLOGUE AFUA_6G04450)-RELATED"/>
    <property type="match status" value="1"/>
</dbReference>
<dbReference type="Pfam" id="PF11051">
    <property type="entry name" value="Mannosyl_trans3"/>
    <property type="match status" value="2"/>
</dbReference>
<dbReference type="GO" id="GO:0000026">
    <property type="term" value="F:alpha-1,2-mannosyltransferase activity"/>
    <property type="evidence" value="ECO:0007669"/>
    <property type="project" value="TreeGrafter"/>
</dbReference>
<dbReference type="EMBL" id="KB644411">
    <property type="protein sequence ID" value="EPS28658.1"/>
    <property type="molecule type" value="Genomic_DNA"/>
</dbReference>
<dbReference type="GO" id="GO:0046354">
    <property type="term" value="P:mannan biosynthetic process"/>
    <property type="evidence" value="ECO:0007669"/>
    <property type="project" value="TreeGrafter"/>
</dbReference>
<dbReference type="AlphaFoldDB" id="S8ARL3"/>
<reference evidence="6 7" key="1">
    <citation type="journal article" date="2013" name="PLoS ONE">
        <title>Genomic and secretomic analyses reveal unique features of the lignocellulolytic enzyme system of Penicillium decumbens.</title>
        <authorList>
            <person name="Liu G."/>
            <person name="Zhang L."/>
            <person name="Wei X."/>
            <person name="Zou G."/>
            <person name="Qin Y."/>
            <person name="Ma L."/>
            <person name="Li J."/>
            <person name="Zheng H."/>
            <person name="Wang S."/>
            <person name="Wang C."/>
            <person name="Xun L."/>
            <person name="Zhao G.-P."/>
            <person name="Zhou Z."/>
            <person name="Qu Y."/>
        </authorList>
    </citation>
    <scope>NUCLEOTIDE SEQUENCE [LARGE SCALE GENOMIC DNA]</scope>
    <source>
        <strain evidence="7">114-2 / CGMCC 5302</strain>
    </source>
</reference>
<dbReference type="PhylomeDB" id="S8ARL3"/>
<dbReference type="InterPro" id="IPR022751">
    <property type="entry name" value="Alpha_mannosyltransferase"/>
</dbReference>
<evidence type="ECO:0000256" key="3">
    <source>
        <dbReference type="ARBA" id="ARBA00009105"/>
    </source>
</evidence>
<organism evidence="6 7">
    <name type="scientific">Penicillium oxalicum (strain 114-2 / CGMCC 5302)</name>
    <name type="common">Penicillium decumbens</name>
    <dbReference type="NCBI Taxonomy" id="933388"/>
    <lineage>
        <taxon>Eukaryota</taxon>
        <taxon>Fungi</taxon>
        <taxon>Dikarya</taxon>
        <taxon>Ascomycota</taxon>
        <taxon>Pezizomycotina</taxon>
        <taxon>Eurotiomycetes</taxon>
        <taxon>Eurotiomycetidae</taxon>
        <taxon>Eurotiales</taxon>
        <taxon>Aspergillaceae</taxon>
        <taxon>Penicillium</taxon>
    </lineage>
</organism>
<dbReference type="GO" id="GO:0005794">
    <property type="term" value="C:Golgi apparatus"/>
    <property type="evidence" value="ECO:0007669"/>
    <property type="project" value="UniProtKB-SubCell"/>
</dbReference>
<comment type="pathway">
    <text evidence="2">Protein modification; protein glycosylation.</text>
</comment>
<dbReference type="STRING" id="933388.S8ARL3"/>
<comment type="similarity">
    <text evidence="3">Belongs to the MNN1/MNT family.</text>
</comment>
<proteinExistence type="inferred from homology"/>
<keyword evidence="5" id="KW-0333">Golgi apparatus</keyword>
<keyword evidence="7" id="KW-1185">Reference proteome</keyword>
<dbReference type="OrthoDB" id="4484309at2759"/>
<dbReference type="InterPro" id="IPR029044">
    <property type="entry name" value="Nucleotide-diphossugar_trans"/>
</dbReference>
<sequence length="492" mass="55520">MIPRQYLRLRFLLFAVLLVSIIVWSVSNWRARSLDYSNHDNSSRLVNPVLDLQEAHRKFWHTFYELLETHGPQAMPIIEYEKAPTEGFDPNDSRPLKNYLTAVDSEDLSAIKTAHAGFVAAITGAEGTLSLPYRPDTRGIVSTAGGAYLPVLVISLRMLRRTGSTLPMEVFLADEDEYEAHICDVVLPSLNAQCVVLSRILASAPAEIAKYQFKPFAMLFSSFQDILFLDADAFPLINPEVLFETDPFRSMGLVTWPDFWASSISPLFYEIIDLPPPRLNLRASTESGELLLSKKTHARTLLLVTYYNYWGPEYYYPLLSQGAAGEGDKETFLAAATVTQQPFYQVSERLVALGHPKSKQTGGFAGSAMGQFNPIDDYQLVQRGISRLHGDAATPPDLFFIHANFPKFNPATVFDPHEVNPAFTDEGEYTRAWTLPEDVVGRYSAQEDVERAFWSQVRWTACELEDKFVSWQGHVGICDRVMKYWQSVFLSL</sequence>
<evidence type="ECO:0000256" key="1">
    <source>
        <dbReference type="ARBA" id="ARBA00004555"/>
    </source>
</evidence>
<evidence type="ECO:0000256" key="4">
    <source>
        <dbReference type="ARBA" id="ARBA00022679"/>
    </source>
</evidence>
<dbReference type="PANTHER" id="PTHR31646">
    <property type="entry name" value="ALPHA-1,2-MANNOSYLTRANSFERASE MNN2"/>
    <property type="match status" value="1"/>
</dbReference>
<dbReference type="HOGENOM" id="CLU_013298_0_1_1"/>
<keyword evidence="4 6" id="KW-0808">Transferase</keyword>
<evidence type="ECO:0000256" key="5">
    <source>
        <dbReference type="ARBA" id="ARBA00023034"/>
    </source>
</evidence>
<evidence type="ECO:0000313" key="7">
    <source>
        <dbReference type="Proteomes" id="UP000019376"/>
    </source>
</evidence>
<evidence type="ECO:0000256" key="2">
    <source>
        <dbReference type="ARBA" id="ARBA00004922"/>
    </source>
</evidence>
<dbReference type="SUPFAM" id="SSF53448">
    <property type="entry name" value="Nucleotide-diphospho-sugar transferases"/>
    <property type="match status" value="1"/>
</dbReference>
<evidence type="ECO:0000313" key="6">
    <source>
        <dbReference type="EMBL" id="EPS28658.1"/>
    </source>
</evidence>
<gene>
    <name evidence="6" type="ORF">PDE_03604</name>
</gene>